<dbReference type="PANTHER" id="PTHR38682">
    <property type="entry name" value="V-TYPE ATP SYNTHASE SUBUNIT C"/>
    <property type="match status" value="1"/>
</dbReference>
<dbReference type="Gene3D" id="1.10.132.50">
    <property type="entry name" value="ATP synthase (C/AC39) subunit, domain 3"/>
    <property type="match status" value="3"/>
</dbReference>
<dbReference type="EMBL" id="DXEU01000023">
    <property type="protein sequence ID" value="HIX51422.1"/>
    <property type="molecule type" value="Genomic_DNA"/>
</dbReference>
<accession>A0A9D1W3Y2</accession>
<reference evidence="3" key="2">
    <citation type="submission" date="2021-04" db="EMBL/GenBank/DDBJ databases">
        <authorList>
            <person name="Gilroy R."/>
        </authorList>
    </citation>
    <scope>NUCLEOTIDE SEQUENCE</scope>
    <source>
        <strain evidence="3">ChiGjej4B4-12881</strain>
    </source>
</reference>
<dbReference type="InterPro" id="IPR050873">
    <property type="entry name" value="V-ATPase_V0D/AC39_subunit"/>
</dbReference>
<organism evidence="3 4">
    <name type="scientific">Candidatus Lachnoclostridium stercoripullorum</name>
    <dbReference type="NCBI Taxonomy" id="2838635"/>
    <lineage>
        <taxon>Bacteria</taxon>
        <taxon>Bacillati</taxon>
        <taxon>Bacillota</taxon>
        <taxon>Clostridia</taxon>
        <taxon>Lachnospirales</taxon>
        <taxon>Lachnospiraceae</taxon>
    </lineage>
</organism>
<dbReference type="GO" id="GO:0046961">
    <property type="term" value="F:proton-transporting ATPase activity, rotational mechanism"/>
    <property type="evidence" value="ECO:0007669"/>
    <property type="project" value="InterPro"/>
</dbReference>
<dbReference type="PANTHER" id="PTHR38682:SF1">
    <property type="entry name" value="V-TYPE ATP SYNTHASE SUBUNIT C"/>
    <property type="match status" value="1"/>
</dbReference>
<proteinExistence type="predicted"/>
<protein>
    <submittedName>
        <fullName evidence="3">V-type ATPase subunit</fullName>
    </submittedName>
</protein>
<keyword evidence="2" id="KW-0406">Ion transport</keyword>
<comment type="caution">
    <text evidence="3">The sequence shown here is derived from an EMBL/GenBank/DDBJ whole genome shotgun (WGS) entry which is preliminary data.</text>
</comment>
<evidence type="ECO:0000313" key="4">
    <source>
        <dbReference type="Proteomes" id="UP000886780"/>
    </source>
</evidence>
<dbReference type="Pfam" id="PF01992">
    <property type="entry name" value="vATP-synt_AC39"/>
    <property type="match status" value="1"/>
</dbReference>
<gene>
    <name evidence="3" type="ORF">IAA28_01300</name>
</gene>
<evidence type="ECO:0000313" key="3">
    <source>
        <dbReference type="EMBL" id="HIX51422.1"/>
    </source>
</evidence>
<evidence type="ECO:0000256" key="1">
    <source>
        <dbReference type="ARBA" id="ARBA00022448"/>
    </source>
</evidence>
<dbReference type="SUPFAM" id="SSF103486">
    <property type="entry name" value="V-type ATP synthase subunit C"/>
    <property type="match status" value="1"/>
</dbReference>
<evidence type="ECO:0000256" key="2">
    <source>
        <dbReference type="ARBA" id="ARBA00023065"/>
    </source>
</evidence>
<reference evidence="3" key="1">
    <citation type="journal article" date="2021" name="PeerJ">
        <title>Extensive microbial diversity within the chicken gut microbiome revealed by metagenomics and culture.</title>
        <authorList>
            <person name="Gilroy R."/>
            <person name="Ravi A."/>
            <person name="Getino M."/>
            <person name="Pursley I."/>
            <person name="Horton D.L."/>
            <person name="Alikhan N.F."/>
            <person name="Baker D."/>
            <person name="Gharbi K."/>
            <person name="Hall N."/>
            <person name="Watson M."/>
            <person name="Adriaenssens E.M."/>
            <person name="Foster-Nyarko E."/>
            <person name="Jarju S."/>
            <person name="Secka A."/>
            <person name="Antonio M."/>
            <person name="Oren A."/>
            <person name="Chaudhuri R.R."/>
            <person name="La Ragione R."/>
            <person name="Hildebrand F."/>
            <person name="Pallen M.J."/>
        </authorList>
    </citation>
    <scope>NUCLEOTIDE SEQUENCE</scope>
    <source>
        <strain evidence="3">ChiGjej4B4-12881</strain>
    </source>
</reference>
<dbReference type="Proteomes" id="UP000886780">
    <property type="component" value="Unassembled WGS sequence"/>
</dbReference>
<dbReference type="AlphaFoldDB" id="A0A9D1W3Y2"/>
<dbReference type="InterPro" id="IPR002843">
    <property type="entry name" value="ATPase_V0-cplx_csu/dsu"/>
</dbReference>
<name>A0A9D1W3Y2_9FIRM</name>
<dbReference type="InterPro" id="IPR036079">
    <property type="entry name" value="ATPase_csu/dsu_sf"/>
</dbReference>
<dbReference type="InterPro" id="IPR044911">
    <property type="entry name" value="V-type_ATPase_csu/dsu_dom_3"/>
</dbReference>
<keyword evidence="1" id="KW-0813">Transport</keyword>
<sequence>MGNLLTYSGLTTKVRAMESRFFTERQYEELASLATVGDALEFIKSQPAYGEVLASADSSTHRSELEKLLLLSRYRDFEKLYRFAGPGPRKFLSLYFSGFEIALLKRCLRSIAGPEKRPVKLELFQDFFSRHSRLDVAKLSACATVADLTAALKGTPYYELFSRLDNLESASLFDYEIQLDLYHFKWAWRIKDKFTDKSERETLTRCFGSRLDLLNIQWIYRSKKYYHLSSSDIYTLLIPVNYRLKKEEVTRLAEAGSLDEFFNVLSGTRYGSLSRSDLRIEPDLEALYEQVMNQIYAVTARKNPYSAAILNSYFYFKNLEISRLITAIECIRYGMDSSEILSCIIKDSKGGNGK</sequence>